<dbReference type="AlphaFoldDB" id="A0A7S8WWA3"/>
<reference evidence="1" key="2">
    <citation type="submission" date="2020-07" db="EMBL/GenBank/DDBJ databases">
        <authorList>
            <person name="Fu Y.-T."/>
            <person name="Nie Y."/>
            <person name="Duan D.-Y."/>
            <person name="Liu G.-H."/>
        </authorList>
    </citation>
    <scope>NUCLEOTIDE SEQUENCE</scope>
    <source>
        <strain evidence="1">Chongqing</strain>
    </source>
</reference>
<geneLocation type="mitochondrion" evidence="1"/>
<proteinExistence type="predicted"/>
<reference evidence="1" key="1">
    <citation type="journal article" date="2020" name="Parasit. Vectors">
        <title>Variation of mitochondrial minichromosome composition in Hoplopleura lice (Phthiraptera: Hoplopleuridae) from rats.</title>
        <authorList>
            <person name="Fu Y.T."/>
            <person name="Nie Y."/>
            <person name="Duan D.Y."/>
            <person name="Liu G.H."/>
        </authorList>
    </citation>
    <scope>NUCLEOTIDE SEQUENCE</scope>
    <source>
        <strain evidence="1">Chongqing</strain>
    </source>
</reference>
<name>A0A7S8WWA3_9NEOP</name>
<evidence type="ECO:0000313" key="1">
    <source>
        <dbReference type="EMBL" id="QPF24308.1"/>
    </source>
</evidence>
<accession>A0A7S8WWA3</accession>
<sequence>MPQMSPSLWLLSTSFVLFMFFSFSFMNYFSCSPTISTFQQFPSLFLSESWLTYILLS</sequence>
<protein>
    <submittedName>
        <fullName evidence="1">ATP synthase F0 subunit 8</fullName>
    </submittedName>
</protein>
<gene>
    <name evidence="1" type="primary">atp8</name>
</gene>
<keyword evidence="1" id="KW-0496">Mitochondrion</keyword>
<organism evidence="1">
    <name type="scientific">Hoplopleura sp</name>
    <dbReference type="NCBI Taxonomy" id="2782173"/>
    <lineage>
        <taxon>Eukaryota</taxon>
        <taxon>Metazoa</taxon>
        <taxon>Ecdysozoa</taxon>
        <taxon>Arthropoda</taxon>
        <taxon>Hexapoda</taxon>
        <taxon>Insecta</taxon>
        <taxon>Pterygota</taxon>
        <taxon>Neoptera</taxon>
        <taxon>Paraneoptera</taxon>
        <taxon>Psocodea</taxon>
        <taxon>Troctomorpha</taxon>
        <taxon>Phthiraptera</taxon>
        <taxon>Anoplura</taxon>
        <taxon>Hoplopleuridae</taxon>
        <taxon>Hoplopleura</taxon>
    </lineage>
</organism>
<dbReference type="EMBL" id="MT792488">
    <property type="protein sequence ID" value="QPF24308.1"/>
    <property type="molecule type" value="Genomic_DNA"/>
</dbReference>